<dbReference type="EMBL" id="LK022848">
    <property type="protein sequence ID" value="CDR10208.1"/>
    <property type="molecule type" value="Genomic_DNA"/>
</dbReference>
<dbReference type="RefSeq" id="WP_044575991.1">
    <property type="nucleotide sequence ID" value="NZ_BAABDR010000095.1"/>
</dbReference>
<dbReference type="HOGENOM" id="CLU_083285_1_0_11"/>
<organism evidence="1">
    <name type="scientific">Streptomyces iranensis</name>
    <dbReference type="NCBI Taxonomy" id="576784"/>
    <lineage>
        <taxon>Bacteria</taxon>
        <taxon>Bacillati</taxon>
        <taxon>Actinomycetota</taxon>
        <taxon>Actinomycetes</taxon>
        <taxon>Kitasatosporales</taxon>
        <taxon>Streptomycetaceae</taxon>
        <taxon>Streptomyces</taxon>
        <taxon>Streptomyces violaceusniger group</taxon>
    </lineage>
</organism>
<dbReference type="InterPro" id="IPR024197">
    <property type="entry name" value="TPP-like"/>
</dbReference>
<dbReference type="AlphaFoldDB" id="A0A061A2S4"/>
<name>A0A061A2S4_9ACTN</name>
<reference evidence="1" key="1">
    <citation type="submission" date="2014-05" db="EMBL/GenBank/DDBJ databases">
        <authorList>
            <person name="Horn Fabian"/>
        </authorList>
    </citation>
    <scope>NUCLEOTIDE SEQUENCE</scope>
</reference>
<sequence length="286" mass="31086">MSVLVASDLDRTLIYSAAALGLEMPDAEAPRLLCVETYEGKPLSYLTETAAGLLAELVRTSVFVPTTTRTVEQYRRIRLPGPAPRFAICANGGQLLVNGEPDADWHQRVRAALDDGCAPLEEVRAHLGATADPAWLLKERVAEELFVYLVVRRELLPEGYVKELTQWADPRGWTVSLQGRKIYAVPKPLTKSAAVAEIKSRTGADEVLAAGDSLLDTDLLLAADRAWRPGHGELADIGWSAPQLTVVEEKGVAAGEVIVRALGTRSSVTWARARSQIIRAVSRGRD</sequence>
<dbReference type="Gene3D" id="3.40.50.1000">
    <property type="entry name" value="HAD superfamily/HAD-like"/>
    <property type="match status" value="1"/>
</dbReference>
<dbReference type="InterPro" id="IPR036412">
    <property type="entry name" value="HAD-like_sf"/>
</dbReference>
<evidence type="ECO:0000313" key="1">
    <source>
        <dbReference type="EMBL" id="CDR10208.1"/>
    </source>
</evidence>
<gene>
    <name evidence="1" type="ORF">SIRAN6781</name>
</gene>
<proteinExistence type="predicted"/>
<dbReference type="SUPFAM" id="SSF56784">
    <property type="entry name" value="HAD-like"/>
    <property type="match status" value="1"/>
</dbReference>
<evidence type="ECO:0008006" key="2">
    <source>
        <dbReference type="Google" id="ProtNLM"/>
    </source>
</evidence>
<protein>
    <recommendedName>
        <fullName evidence="2">HAD family hydrolase</fullName>
    </recommendedName>
</protein>
<dbReference type="PIRSF" id="PIRSF030802">
    <property type="entry name" value="UCP030802"/>
    <property type="match status" value="1"/>
</dbReference>
<accession>A0A061A2S4</accession>
<dbReference type="InterPro" id="IPR023214">
    <property type="entry name" value="HAD_sf"/>
</dbReference>